<dbReference type="PANTHER" id="PTHR12436:SF4">
    <property type="entry name" value="LEUKOCYTE RECEPTOR CLUSTER MEMBER 8"/>
    <property type="match status" value="1"/>
</dbReference>
<keyword evidence="6" id="KW-1185">Reference proteome</keyword>
<evidence type="ECO:0000313" key="7">
    <source>
        <dbReference type="Proteomes" id="UP000030742"/>
    </source>
</evidence>
<dbReference type="EMBL" id="KB741178">
    <property type="protein sequence ID" value="ENN73185.1"/>
    <property type="molecule type" value="Genomic_DNA"/>
</dbReference>
<dbReference type="Proteomes" id="UP000030742">
    <property type="component" value="Unassembled WGS sequence"/>
</dbReference>
<dbReference type="InterPro" id="IPR000717">
    <property type="entry name" value="PCI_dom"/>
</dbReference>
<dbReference type="STRING" id="77166.N6TV86"/>
<dbReference type="OMA" id="MLYSELP"/>
<accession>N6TV86</accession>
<dbReference type="FunFam" id="1.25.40.990:FF:000010">
    <property type="entry name" value="Leukocyte receptor cluster member"/>
    <property type="match status" value="1"/>
</dbReference>
<feature type="domain" description="PCI" evidence="2">
    <location>
        <begin position="573"/>
        <end position="737"/>
    </location>
</feature>
<dbReference type="KEGG" id="dpa:109542239"/>
<feature type="compositionally biased region" description="Pro residues" evidence="1">
    <location>
        <begin position="10"/>
        <end position="37"/>
    </location>
</feature>
<dbReference type="Gene3D" id="1.25.40.990">
    <property type="match status" value="1"/>
</dbReference>
<feature type="compositionally biased region" description="Pro residues" evidence="1">
    <location>
        <begin position="181"/>
        <end position="194"/>
    </location>
</feature>
<dbReference type="Pfam" id="PF03399">
    <property type="entry name" value="SAC3_GANP"/>
    <property type="match status" value="1"/>
</dbReference>
<feature type="compositionally biased region" description="Polar residues" evidence="1">
    <location>
        <begin position="122"/>
        <end position="134"/>
    </location>
</feature>
<dbReference type="PROSITE" id="PS50250">
    <property type="entry name" value="PCI"/>
    <property type="match status" value="1"/>
</dbReference>
<dbReference type="HOGENOM" id="CLU_014160_2_1_1"/>
<dbReference type="OrthoDB" id="199574at2759"/>
<evidence type="ECO:0000256" key="1">
    <source>
        <dbReference type="SAM" id="MobiDB-lite"/>
    </source>
</evidence>
<evidence type="ECO:0000259" key="2">
    <source>
        <dbReference type="PROSITE" id="PS50250"/>
    </source>
</evidence>
<feature type="region of interest" description="Disordered" evidence="1">
    <location>
        <begin position="342"/>
        <end position="426"/>
    </location>
</feature>
<reference evidence="5" key="2">
    <citation type="submission" date="2024-08" db="UniProtKB">
        <authorList>
            <consortium name="EnsemblMetazoa"/>
        </authorList>
    </citation>
    <scope>IDENTIFICATION</scope>
</reference>
<feature type="compositionally biased region" description="Low complexity" evidence="1">
    <location>
        <begin position="39"/>
        <end position="51"/>
    </location>
</feature>
<reference evidence="6 7" key="1">
    <citation type="journal article" date="2013" name="Genome Biol.">
        <title>Draft genome of the mountain pine beetle, Dendroctonus ponderosae Hopkins, a major forest pest.</title>
        <authorList>
            <person name="Keeling C.I."/>
            <person name="Yuen M.M."/>
            <person name="Liao N.Y."/>
            <person name="Docking T.R."/>
            <person name="Chan S.K."/>
            <person name="Taylor G.A."/>
            <person name="Palmquist D.L."/>
            <person name="Jackman S.D."/>
            <person name="Nguyen A."/>
            <person name="Li M."/>
            <person name="Henderson H."/>
            <person name="Janes J.K."/>
            <person name="Zhao Y."/>
            <person name="Pandoh P."/>
            <person name="Moore R."/>
            <person name="Sperling F.A."/>
            <person name="Huber D.P."/>
            <person name="Birol I."/>
            <person name="Jones S.J."/>
            <person name="Bohlmann J."/>
        </authorList>
    </citation>
    <scope>NUCLEOTIDE SEQUENCE</scope>
</reference>
<feature type="non-terminal residue" evidence="3">
    <location>
        <position position="1"/>
    </location>
</feature>
<evidence type="ECO:0000313" key="6">
    <source>
        <dbReference type="Proteomes" id="UP000019118"/>
    </source>
</evidence>
<feature type="region of interest" description="Disordered" evidence="1">
    <location>
        <begin position="122"/>
        <end position="198"/>
    </location>
</feature>
<protein>
    <recommendedName>
        <fullName evidence="2">PCI domain-containing protein</fullName>
    </recommendedName>
</protein>
<evidence type="ECO:0000313" key="4">
    <source>
        <dbReference type="EMBL" id="ERL92375.1"/>
    </source>
</evidence>
<organism evidence="3">
    <name type="scientific">Dendroctonus ponderosae</name>
    <name type="common">Mountain pine beetle</name>
    <dbReference type="NCBI Taxonomy" id="77166"/>
    <lineage>
        <taxon>Eukaryota</taxon>
        <taxon>Metazoa</taxon>
        <taxon>Ecdysozoa</taxon>
        <taxon>Arthropoda</taxon>
        <taxon>Hexapoda</taxon>
        <taxon>Insecta</taxon>
        <taxon>Pterygota</taxon>
        <taxon>Neoptera</taxon>
        <taxon>Endopterygota</taxon>
        <taxon>Coleoptera</taxon>
        <taxon>Polyphaga</taxon>
        <taxon>Cucujiformia</taxon>
        <taxon>Curculionidae</taxon>
        <taxon>Scolytinae</taxon>
        <taxon>Dendroctonus</taxon>
    </lineage>
</organism>
<dbReference type="InterPro" id="IPR005062">
    <property type="entry name" value="SAC3/GANP/THP3_conserved"/>
</dbReference>
<name>N6TV86_DENPD</name>
<evidence type="ECO:0000313" key="5">
    <source>
        <dbReference type="EnsemblMetazoa" id="XP_019766935.1"/>
    </source>
</evidence>
<feature type="compositionally biased region" description="Polar residues" evidence="1">
    <location>
        <begin position="148"/>
        <end position="164"/>
    </location>
</feature>
<dbReference type="GO" id="GO:0005634">
    <property type="term" value="C:nucleus"/>
    <property type="evidence" value="ECO:0007669"/>
    <property type="project" value="TreeGrafter"/>
</dbReference>
<feature type="compositionally biased region" description="Low complexity" evidence="1">
    <location>
        <begin position="292"/>
        <end position="306"/>
    </location>
</feature>
<sequence length="737" mass="83035">MADGTDVAFIPPPPGISPPPLPPDENPPLPPSAPEPPQSSVNINTSTSTNSAQANTWNQNAWPYYMNGAFNFSTYGNCYGWGSSYFNDKIQPPLPPGAMGNQFMPRVAYGNKPIRFQINSKRLPNQNAMNSPNSGAAKKKRKKNRNNQMQNQGFSTMFTPHQFNTPPPPLPPPDDLNNIPKPEPPPEVLPPLPPSDKTCTANDNNFKSCMILIDDKNQQEIQSPVINGSSGNPAEDWPQSLKDYVHNCYAKCKTTIDKNQVEIILKGKITQAYQSGQLNKDWSREPLPNIHSESQVQQQSTQINQSSKFTGHANIKTGILAQFQQSSKKGLSAALGARLGGRNLFRGKGNETASRSRSRSRTPKKCRSRSRSPRKSKRSSSSTCSSEEDLKPKIKPQQKKGKIADRLGPQKSVKQGGKVSKKQKAKEKKAAFYQTFGQDLEENSELLQQRAARFNNVASKSAIRFTIEVSPLSDNKDSEFDWANMHIKGSCRDIEKSFLRLTKAPEACDVRPVEVLRLSLNNVKEKWLQKQDYFYACDQLKSIRQDLTVQGIRNNFTVEVYETHARIALEKGDHEEYNQCQTQLKSLYSEVGGKNQNEFTAYRILYYIFTKNTLDIMTIMKALRKEEKADSVISFALKLRSAWGSGNFHKLFSLYLVAPLMAGYLVEWFIQRERKEYLKCIIKSYRQTITTDFLTKELAFKSEEDCLEFLEPFSLVFVDASRKAVDCKNSMGSLSNI</sequence>
<proteinExistence type="predicted"/>
<gene>
    <name evidence="5" type="primary">109542239</name>
    <name evidence="4" type="ORF">D910_09689</name>
    <name evidence="3" type="ORF">YQE_10239</name>
</gene>
<dbReference type="AlphaFoldDB" id="N6TV86"/>
<dbReference type="PANTHER" id="PTHR12436">
    <property type="entry name" value="80 KDA MCM3-ASSOCIATED PROTEIN"/>
    <property type="match status" value="1"/>
</dbReference>
<feature type="region of interest" description="Disordered" evidence="1">
    <location>
        <begin position="280"/>
        <end position="306"/>
    </location>
</feature>
<dbReference type="Proteomes" id="UP000019118">
    <property type="component" value="Unassembled WGS sequence"/>
</dbReference>
<feature type="compositionally biased region" description="Pro residues" evidence="1">
    <location>
        <begin position="165"/>
        <end position="174"/>
    </location>
</feature>
<feature type="region of interest" description="Disordered" evidence="1">
    <location>
        <begin position="1"/>
        <end position="51"/>
    </location>
</feature>
<dbReference type="EMBL" id="KB632325">
    <property type="protein sequence ID" value="ERL92375.1"/>
    <property type="molecule type" value="Genomic_DNA"/>
</dbReference>
<dbReference type="EnsemblMetazoa" id="XM_019911376.1">
    <property type="protein sequence ID" value="XP_019766935.1"/>
    <property type="gene ID" value="LOC109542239"/>
</dbReference>
<feature type="compositionally biased region" description="Basic residues" evidence="1">
    <location>
        <begin position="356"/>
        <end position="378"/>
    </location>
</feature>
<dbReference type="InterPro" id="IPR045107">
    <property type="entry name" value="SAC3/GANP/THP3"/>
</dbReference>
<evidence type="ECO:0000313" key="3">
    <source>
        <dbReference type="EMBL" id="ENN73185.1"/>
    </source>
</evidence>